<sequence length="72" mass="7784">MRNLKLFAITCRAGSRANQVSSSLQSSRASSLSYLYYMPFPPFSVLPAPPPSSSCCLIHRTLFIARTAAASS</sequence>
<proteinExistence type="predicted"/>
<reference evidence="1" key="1">
    <citation type="submission" date="2020-07" db="EMBL/GenBank/DDBJ databases">
        <title>Genome sequence and genetic diversity analysis of an under-domesticated orphan crop, white fonio (Digitaria exilis).</title>
        <authorList>
            <person name="Bennetzen J.L."/>
            <person name="Chen S."/>
            <person name="Ma X."/>
            <person name="Wang X."/>
            <person name="Yssel A.E.J."/>
            <person name="Chaluvadi S.R."/>
            <person name="Johnson M."/>
            <person name="Gangashetty P."/>
            <person name="Hamidou F."/>
            <person name="Sanogo M.D."/>
            <person name="Zwaenepoel A."/>
            <person name="Wallace J."/>
            <person name="Van De Peer Y."/>
            <person name="Van Deynze A."/>
        </authorList>
    </citation>
    <scope>NUCLEOTIDE SEQUENCE</scope>
    <source>
        <tissue evidence="1">Leaves</tissue>
    </source>
</reference>
<dbReference type="AlphaFoldDB" id="A0A835BWX6"/>
<protein>
    <submittedName>
        <fullName evidence="1">Uncharacterized protein</fullName>
    </submittedName>
</protein>
<name>A0A835BWX6_9POAL</name>
<keyword evidence="2" id="KW-1185">Reference proteome</keyword>
<gene>
    <name evidence="1" type="ORF">HU200_032007</name>
</gene>
<organism evidence="1 2">
    <name type="scientific">Digitaria exilis</name>
    <dbReference type="NCBI Taxonomy" id="1010633"/>
    <lineage>
        <taxon>Eukaryota</taxon>
        <taxon>Viridiplantae</taxon>
        <taxon>Streptophyta</taxon>
        <taxon>Embryophyta</taxon>
        <taxon>Tracheophyta</taxon>
        <taxon>Spermatophyta</taxon>
        <taxon>Magnoliopsida</taxon>
        <taxon>Liliopsida</taxon>
        <taxon>Poales</taxon>
        <taxon>Poaceae</taxon>
        <taxon>PACMAD clade</taxon>
        <taxon>Panicoideae</taxon>
        <taxon>Panicodae</taxon>
        <taxon>Paniceae</taxon>
        <taxon>Anthephorinae</taxon>
        <taxon>Digitaria</taxon>
    </lineage>
</organism>
<comment type="caution">
    <text evidence="1">The sequence shown here is derived from an EMBL/GenBank/DDBJ whole genome shotgun (WGS) entry which is preliminary data.</text>
</comment>
<accession>A0A835BWX6</accession>
<dbReference type="Proteomes" id="UP000636709">
    <property type="component" value="Unassembled WGS sequence"/>
</dbReference>
<evidence type="ECO:0000313" key="2">
    <source>
        <dbReference type="Proteomes" id="UP000636709"/>
    </source>
</evidence>
<dbReference type="EMBL" id="JACEFO010001778">
    <property type="protein sequence ID" value="KAF8703217.1"/>
    <property type="molecule type" value="Genomic_DNA"/>
</dbReference>
<evidence type="ECO:0000313" key="1">
    <source>
        <dbReference type="EMBL" id="KAF8703217.1"/>
    </source>
</evidence>